<dbReference type="GO" id="GO:0071035">
    <property type="term" value="P:nuclear polyadenylation-dependent rRNA catabolic process"/>
    <property type="evidence" value="ECO:0007669"/>
    <property type="project" value="TreeGrafter"/>
</dbReference>
<dbReference type="AlphaFoldDB" id="A0A6A5YZM6"/>
<dbReference type="SUPFAM" id="SSF54211">
    <property type="entry name" value="Ribosomal protein S5 domain 2-like"/>
    <property type="match status" value="1"/>
</dbReference>
<dbReference type="GO" id="GO:0071028">
    <property type="term" value="P:nuclear mRNA surveillance"/>
    <property type="evidence" value="ECO:0007669"/>
    <property type="project" value="TreeGrafter"/>
</dbReference>
<dbReference type="GO" id="GO:0034473">
    <property type="term" value="P:U1 snRNA 3'-end processing"/>
    <property type="evidence" value="ECO:0007669"/>
    <property type="project" value="TreeGrafter"/>
</dbReference>
<dbReference type="GO" id="GO:0000176">
    <property type="term" value="C:nuclear exosome (RNase complex)"/>
    <property type="evidence" value="ECO:0007669"/>
    <property type="project" value="UniProtKB-ARBA"/>
</dbReference>
<accession>A0A6A5YZM6</accession>
<keyword evidence="5" id="KW-0963">Cytoplasm</keyword>
<comment type="similarity">
    <text evidence="3">Belongs to the RNase PH family.</text>
</comment>
<evidence type="ECO:0000256" key="7">
    <source>
        <dbReference type="ARBA" id="ARBA00022835"/>
    </source>
</evidence>
<dbReference type="GO" id="GO:0000467">
    <property type="term" value="P:exonucleolytic trimming to generate mature 3'-end of 5.8S rRNA from tricistronic rRNA transcript (SSU-rRNA, 5.8S rRNA, LSU-rRNA)"/>
    <property type="evidence" value="ECO:0007669"/>
    <property type="project" value="TreeGrafter"/>
</dbReference>
<dbReference type="Pfam" id="PF03725">
    <property type="entry name" value="RNase_PH_C"/>
    <property type="match status" value="1"/>
</dbReference>
<dbReference type="InterPro" id="IPR033100">
    <property type="entry name" value="Rrp45"/>
</dbReference>
<dbReference type="EMBL" id="ML977330">
    <property type="protein sequence ID" value="KAF2112612.1"/>
    <property type="molecule type" value="Genomic_DNA"/>
</dbReference>
<gene>
    <name evidence="14" type="ORF">BDV96DRAFT_497480</name>
</gene>
<evidence type="ECO:0000256" key="9">
    <source>
        <dbReference type="ARBA" id="ARBA00023242"/>
    </source>
</evidence>
<dbReference type="CDD" id="cd11368">
    <property type="entry name" value="RNase_PH_RRP45"/>
    <property type="match status" value="1"/>
</dbReference>
<organism evidence="14 15">
    <name type="scientific">Lophiotrema nucula</name>
    <dbReference type="NCBI Taxonomy" id="690887"/>
    <lineage>
        <taxon>Eukaryota</taxon>
        <taxon>Fungi</taxon>
        <taxon>Dikarya</taxon>
        <taxon>Ascomycota</taxon>
        <taxon>Pezizomycotina</taxon>
        <taxon>Dothideomycetes</taxon>
        <taxon>Pleosporomycetidae</taxon>
        <taxon>Pleosporales</taxon>
        <taxon>Lophiotremataceae</taxon>
        <taxon>Lophiotrema</taxon>
    </lineage>
</organism>
<protein>
    <recommendedName>
        <fullName evidence="4">Exosome complex component RRP45</fullName>
    </recommendedName>
    <alternativeName>
        <fullName evidence="10">Ribosomal RNA-processing protein 45</fullName>
    </alternativeName>
</protein>
<dbReference type="GO" id="GO:0071038">
    <property type="term" value="P:TRAMP-dependent tRNA surveillance pathway"/>
    <property type="evidence" value="ECO:0007669"/>
    <property type="project" value="TreeGrafter"/>
</dbReference>
<evidence type="ECO:0000259" key="12">
    <source>
        <dbReference type="Pfam" id="PF01138"/>
    </source>
</evidence>
<feature type="region of interest" description="Disordered" evidence="11">
    <location>
        <begin position="275"/>
        <end position="299"/>
    </location>
</feature>
<dbReference type="Gene3D" id="3.30.230.70">
    <property type="entry name" value="GHMP Kinase, N-terminal domain"/>
    <property type="match status" value="1"/>
</dbReference>
<keyword evidence="6" id="KW-0698">rRNA processing</keyword>
<keyword evidence="7" id="KW-0271">Exosome</keyword>
<dbReference type="PANTHER" id="PTHR11097:SF14">
    <property type="entry name" value="EXOSOME COMPLEX COMPONENT RRP45"/>
    <property type="match status" value="1"/>
</dbReference>
<evidence type="ECO:0000313" key="14">
    <source>
        <dbReference type="EMBL" id="KAF2112612.1"/>
    </source>
</evidence>
<feature type="compositionally biased region" description="Basic and acidic residues" evidence="11">
    <location>
        <begin position="289"/>
        <end position="299"/>
    </location>
</feature>
<feature type="domain" description="Exoribonuclease phosphorolytic" evidence="13">
    <location>
        <begin position="190"/>
        <end position="257"/>
    </location>
</feature>
<dbReference type="GO" id="GO:0005730">
    <property type="term" value="C:nucleolus"/>
    <property type="evidence" value="ECO:0007669"/>
    <property type="project" value="UniProtKB-SubCell"/>
</dbReference>
<evidence type="ECO:0000259" key="13">
    <source>
        <dbReference type="Pfam" id="PF03725"/>
    </source>
</evidence>
<evidence type="ECO:0000256" key="1">
    <source>
        <dbReference type="ARBA" id="ARBA00004496"/>
    </source>
</evidence>
<keyword evidence="9" id="KW-0539">Nucleus</keyword>
<dbReference type="SUPFAM" id="SSF55666">
    <property type="entry name" value="Ribonuclease PH domain 2-like"/>
    <property type="match status" value="1"/>
</dbReference>
<evidence type="ECO:0000256" key="3">
    <source>
        <dbReference type="ARBA" id="ARBA00006678"/>
    </source>
</evidence>
<evidence type="ECO:0000256" key="10">
    <source>
        <dbReference type="ARBA" id="ARBA00077933"/>
    </source>
</evidence>
<dbReference type="FunFam" id="3.30.230.70:FF:000005">
    <property type="entry name" value="Exosome complex component RRP45"/>
    <property type="match status" value="1"/>
</dbReference>
<dbReference type="InterPro" id="IPR015847">
    <property type="entry name" value="ExoRNase_PH_dom2"/>
</dbReference>
<keyword evidence="15" id="KW-1185">Reference proteome</keyword>
<dbReference type="InterPro" id="IPR050590">
    <property type="entry name" value="Exosome_comp_Rrp42_subfam"/>
</dbReference>
<sequence>MPREAEVSVNERAFILEALQENIRLDGRAFDAFRSLELRFGDEYGVADVQLGKTRVIARISVDVTVPPPERKFDGVFQIVAEFSPMASPAFEIGRPTDAEVILSRILEKAIRRSNALDTESLCIIAGLKCFALRADVHIIDHDGGLIDASCIAVMAALQHFRRPDVVVEGEKATILSVREREPIPLSILHQPLCVTFSYYEEEEIFLVDANLAEEQVRQGEVIVTMNRHGEVCQVAKYGGATIDPLAILNCNNIALQKVKDLSKLIQKRLEEDAKQRDVGGLLAELSAENERPMEPPVG</sequence>
<dbReference type="GO" id="GO:0034475">
    <property type="term" value="P:U4 snRNA 3'-end processing"/>
    <property type="evidence" value="ECO:0007669"/>
    <property type="project" value="TreeGrafter"/>
</dbReference>
<dbReference type="GO" id="GO:0000177">
    <property type="term" value="C:cytoplasmic exosome (RNase complex)"/>
    <property type="evidence" value="ECO:0007669"/>
    <property type="project" value="TreeGrafter"/>
</dbReference>
<dbReference type="Pfam" id="PF01138">
    <property type="entry name" value="RNase_PH"/>
    <property type="match status" value="1"/>
</dbReference>
<reference evidence="14" key="1">
    <citation type="journal article" date="2020" name="Stud. Mycol.">
        <title>101 Dothideomycetes genomes: a test case for predicting lifestyles and emergence of pathogens.</title>
        <authorList>
            <person name="Haridas S."/>
            <person name="Albert R."/>
            <person name="Binder M."/>
            <person name="Bloem J."/>
            <person name="Labutti K."/>
            <person name="Salamov A."/>
            <person name="Andreopoulos B."/>
            <person name="Baker S."/>
            <person name="Barry K."/>
            <person name="Bills G."/>
            <person name="Bluhm B."/>
            <person name="Cannon C."/>
            <person name="Castanera R."/>
            <person name="Culley D."/>
            <person name="Daum C."/>
            <person name="Ezra D."/>
            <person name="Gonzalez J."/>
            <person name="Henrissat B."/>
            <person name="Kuo A."/>
            <person name="Liang C."/>
            <person name="Lipzen A."/>
            <person name="Lutzoni F."/>
            <person name="Magnuson J."/>
            <person name="Mondo S."/>
            <person name="Nolan M."/>
            <person name="Ohm R."/>
            <person name="Pangilinan J."/>
            <person name="Park H.-J."/>
            <person name="Ramirez L."/>
            <person name="Alfaro M."/>
            <person name="Sun H."/>
            <person name="Tritt A."/>
            <person name="Yoshinaga Y."/>
            <person name="Zwiers L.-H."/>
            <person name="Turgeon B."/>
            <person name="Goodwin S."/>
            <person name="Spatafora J."/>
            <person name="Crous P."/>
            <person name="Grigoriev I."/>
        </authorList>
    </citation>
    <scope>NUCLEOTIDE SEQUENCE</scope>
    <source>
        <strain evidence="14">CBS 627.86</strain>
    </source>
</reference>
<evidence type="ECO:0000256" key="8">
    <source>
        <dbReference type="ARBA" id="ARBA00022884"/>
    </source>
</evidence>
<evidence type="ECO:0000313" key="15">
    <source>
        <dbReference type="Proteomes" id="UP000799770"/>
    </source>
</evidence>
<dbReference type="GO" id="GO:0035925">
    <property type="term" value="F:mRNA 3'-UTR AU-rich region binding"/>
    <property type="evidence" value="ECO:0007669"/>
    <property type="project" value="TreeGrafter"/>
</dbReference>
<feature type="domain" description="Exoribonuclease phosphorolytic" evidence="12">
    <location>
        <begin position="33"/>
        <end position="164"/>
    </location>
</feature>
<dbReference type="InterPro" id="IPR027408">
    <property type="entry name" value="PNPase/RNase_PH_dom_sf"/>
</dbReference>
<evidence type="ECO:0000256" key="5">
    <source>
        <dbReference type="ARBA" id="ARBA00022490"/>
    </source>
</evidence>
<comment type="subcellular location">
    <subcellularLocation>
        <location evidence="1">Cytoplasm</location>
    </subcellularLocation>
    <subcellularLocation>
        <location evidence="2">Nucleus</location>
        <location evidence="2">Nucleolus</location>
    </subcellularLocation>
</comment>
<dbReference type="GO" id="GO:0016075">
    <property type="term" value="P:rRNA catabolic process"/>
    <property type="evidence" value="ECO:0007669"/>
    <property type="project" value="TreeGrafter"/>
</dbReference>
<dbReference type="GO" id="GO:0034476">
    <property type="term" value="P:U5 snRNA 3'-end processing"/>
    <property type="evidence" value="ECO:0007669"/>
    <property type="project" value="TreeGrafter"/>
</dbReference>
<dbReference type="InterPro" id="IPR020568">
    <property type="entry name" value="Ribosomal_Su5_D2-typ_SF"/>
</dbReference>
<proteinExistence type="inferred from homology"/>
<evidence type="ECO:0000256" key="2">
    <source>
        <dbReference type="ARBA" id="ARBA00004604"/>
    </source>
</evidence>
<name>A0A6A5YZM6_9PLEO</name>
<evidence type="ECO:0000256" key="11">
    <source>
        <dbReference type="SAM" id="MobiDB-lite"/>
    </source>
</evidence>
<dbReference type="InterPro" id="IPR036345">
    <property type="entry name" value="ExoRNase_PH_dom2_sf"/>
</dbReference>
<evidence type="ECO:0000256" key="4">
    <source>
        <dbReference type="ARBA" id="ARBA00019572"/>
    </source>
</evidence>
<keyword evidence="8" id="KW-0694">RNA-binding</keyword>
<evidence type="ECO:0000256" key="6">
    <source>
        <dbReference type="ARBA" id="ARBA00022552"/>
    </source>
</evidence>
<dbReference type="OrthoDB" id="10264038at2759"/>
<dbReference type="InterPro" id="IPR001247">
    <property type="entry name" value="ExoRNase_PH_dom1"/>
</dbReference>
<dbReference type="Proteomes" id="UP000799770">
    <property type="component" value="Unassembled WGS sequence"/>
</dbReference>
<dbReference type="PANTHER" id="PTHR11097">
    <property type="entry name" value="EXOSOME COMPLEX EXONUCLEASE RIBOSOMAL RNA PROCESSING PROTEIN"/>
    <property type="match status" value="1"/>
</dbReference>